<dbReference type="InterPro" id="IPR002319">
    <property type="entry name" value="Phenylalanyl-tRNA_Synthase"/>
</dbReference>
<comment type="caution">
    <text evidence="15">The sequence shown here is derived from an EMBL/GenBank/DDBJ whole genome shotgun (WGS) entry which is preliminary data.</text>
</comment>
<evidence type="ECO:0000256" key="3">
    <source>
        <dbReference type="ARBA" id="ARBA00011209"/>
    </source>
</evidence>
<evidence type="ECO:0000256" key="9">
    <source>
        <dbReference type="ARBA" id="ARBA00022842"/>
    </source>
</evidence>
<keyword evidence="8 13" id="KW-0067">ATP-binding</keyword>
<evidence type="ECO:0000256" key="13">
    <source>
        <dbReference type="HAMAP-Rule" id="MF_00281"/>
    </source>
</evidence>
<dbReference type="PANTHER" id="PTHR11538">
    <property type="entry name" value="PHENYLALANYL-TRNA SYNTHETASE"/>
    <property type="match status" value="1"/>
</dbReference>
<organism evidence="15">
    <name type="scientific">Aerophobetes bacterium</name>
    <dbReference type="NCBI Taxonomy" id="2030807"/>
    <lineage>
        <taxon>Bacteria</taxon>
        <taxon>Candidatus Aerophobota</taxon>
    </lineage>
</organism>
<dbReference type="GO" id="GO:0005524">
    <property type="term" value="F:ATP binding"/>
    <property type="evidence" value="ECO:0007669"/>
    <property type="project" value="UniProtKB-UniRule"/>
</dbReference>
<evidence type="ECO:0000256" key="10">
    <source>
        <dbReference type="ARBA" id="ARBA00022917"/>
    </source>
</evidence>
<dbReference type="InterPro" id="IPR006195">
    <property type="entry name" value="aa-tRNA-synth_II"/>
</dbReference>
<dbReference type="SUPFAM" id="SSF46589">
    <property type="entry name" value="tRNA-binding arm"/>
    <property type="match status" value="1"/>
</dbReference>
<dbReference type="InterPro" id="IPR045864">
    <property type="entry name" value="aa-tRNA-synth_II/BPL/LPL"/>
</dbReference>
<evidence type="ECO:0000256" key="12">
    <source>
        <dbReference type="ARBA" id="ARBA00049255"/>
    </source>
</evidence>
<keyword evidence="11 13" id="KW-0030">Aminoacyl-tRNA synthetase</keyword>
<dbReference type="Pfam" id="PF02912">
    <property type="entry name" value="Phe_tRNA-synt_N"/>
    <property type="match status" value="1"/>
</dbReference>
<evidence type="ECO:0000256" key="11">
    <source>
        <dbReference type="ARBA" id="ARBA00023146"/>
    </source>
</evidence>
<evidence type="ECO:0000256" key="1">
    <source>
        <dbReference type="ARBA" id="ARBA00004496"/>
    </source>
</evidence>
<dbReference type="InterPro" id="IPR004188">
    <property type="entry name" value="Phe-tRNA_ligase_II_N"/>
</dbReference>
<dbReference type="PROSITE" id="PS50862">
    <property type="entry name" value="AA_TRNA_LIGASE_II"/>
    <property type="match status" value="1"/>
</dbReference>
<dbReference type="EC" id="6.1.1.20" evidence="13"/>
<dbReference type="AlphaFoldDB" id="A0A7V5LZ84"/>
<dbReference type="GO" id="GO:0000049">
    <property type="term" value="F:tRNA binding"/>
    <property type="evidence" value="ECO:0007669"/>
    <property type="project" value="InterPro"/>
</dbReference>
<dbReference type="EMBL" id="DRTT01000146">
    <property type="protein sequence ID" value="HHF98907.1"/>
    <property type="molecule type" value="Genomic_DNA"/>
</dbReference>
<dbReference type="GO" id="GO:0006432">
    <property type="term" value="P:phenylalanyl-tRNA aminoacylation"/>
    <property type="evidence" value="ECO:0007669"/>
    <property type="project" value="UniProtKB-UniRule"/>
</dbReference>
<proteinExistence type="inferred from homology"/>
<dbReference type="HAMAP" id="MF_00281">
    <property type="entry name" value="Phe_tRNA_synth_alpha1"/>
    <property type="match status" value="1"/>
</dbReference>
<feature type="binding site" evidence="13">
    <location>
        <position position="251"/>
    </location>
    <ligand>
        <name>Mg(2+)</name>
        <dbReference type="ChEBI" id="CHEBI:18420"/>
        <note>shared with beta subunit</note>
    </ligand>
</feature>
<keyword evidence="9 13" id="KW-0460">Magnesium</keyword>
<keyword evidence="10 13" id="KW-0648">Protein biosynthesis</keyword>
<sequence>MIEKIKDIEEKLEEEIGKADIDKIEVIKTRFLGRKRGEITLLLKQLPGLPPEEKPKIGRLLNDLKKKAEKLIEERRKSLERKRVEYKIDVTFPGEKPLTGKIHPLTQTIRQIKEIFIGLGFEVVTGPEIETEYYNFEALNIPEFHPARDEQDSFYIDFKSGYLLRTQTSPVQIRVMEKSLPPIRIISPGLCYRRDAIDASHFPVFHQVEGLAVDKDITFSDLKGCLTYFAKEMFGEDTKLRFRPSYFPFTEPSAEVDISCIMCKGSGCKVCSGKGWLEILGCGMVDPEVFKNVGYDPEKYQGFAFGMGVERICMLKYGIDDIRLFFQNDLRFLKQF</sequence>
<dbReference type="InterPro" id="IPR004529">
    <property type="entry name" value="Phe-tRNA-synth_IIc_asu"/>
</dbReference>
<dbReference type="InterPro" id="IPR022911">
    <property type="entry name" value="Phe_tRNA_ligase_alpha1_bac"/>
</dbReference>
<dbReference type="Pfam" id="PF01409">
    <property type="entry name" value="tRNA-synt_2d"/>
    <property type="match status" value="1"/>
</dbReference>
<dbReference type="GO" id="GO:0005737">
    <property type="term" value="C:cytoplasm"/>
    <property type="evidence" value="ECO:0007669"/>
    <property type="project" value="UniProtKB-SubCell"/>
</dbReference>
<evidence type="ECO:0000256" key="8">
    <source>
        <dbReference type="ARBA" id="ARBA00022840"/>
    </source>
</evidence>
<keyword evidence="7 13" id="KW-0547">Nucleotide-binding</keyword>
<evidence type="ECO:0000259" key="14">
    <source>
        <dbReference type="PROSITE" id="PS50862"/>
    </source>
</evidence>
<evidence type="ECO:0000256" key="5">
    <source>
        <dbReference type="ARBA" id="ARBA00022598"/>
    </source>
</evidence>
<evidence type="ECO:0000256" key="2">
    <source>
        <dbReference type="ARBA" id="ARBA00010207"/>
    </source>
</evidence>
<dbReference type="GO" id="GO:0004826">
    <property type="term" value="F:phenylalanine-tRNA ligase activity"/>
    <property type="evidence" value="ECO:0007669"/>
    <property type="project" value="UniProtKB-UniRule"/>
</dbReference>
<protein>
    <recommendedName>
        <fullName evidence="13">Phenylalanine--tRNA ligase alpha subunit</fullName>
        <ecNumber evidence="13">6.1.1.20</ecNumber>
    </recommendedName>
    <alternativeName>
        <fullName evidence="13">Phenylalanyl-tRNA synthetase alpha subunit</fullName>
        <shortName evidence="13">PheRS</shortName>
    </alternativeName>
</protein>
<gene>
    <name evidence="13" type="primary">pheS</name>
    <name evidence="15" type="ORF">ENL39_05430</name>
</gene>
<dbReference type="Gene3D" id="3.30.930.10">
    <property type="entry name" value="Bira Bifunctional Protein, Domain 2"/>
    <property type="match status" value="1"/>
</dbReference>
<dbReference type="Proteomes" id="UP000886070">
    <property type="component" value="Unassembled WGS sequence"/>
</dbReference>
<accession>A0A7V5LZ84</accession>
<name>A0A7V5LZ84_UNCAE</name>
<dbReference type="InterPro" id="IPR010978">
    <property type="entry name" value="tRNA-bd_arm"/>
</dbReference>
<keyword evidence="6 13" id="KW-0479">Metal-binding</keyword>
<evidence type="ECO:0000256" key="6">
    <source>
        <dbReference type="ARBA" id="ARBA00022723"/>
    </source>
</evidence>
<dbReference type="GO" id="GO:0000287">
    <property type="term" value="F:magnesium ion binding"/>
    <property type="evidence" value="ECO:0007669"/>
    <property type="project" value="UniProtKB-UniRule"/>
</dbReference>
<dbReference type="PANTHER" id="PTHR11538:SF41">
    <property type="entry name" value="PHENYLALANINE--TRNA LIGASE, MITOCHONDRIAL"/>
    <property type="match status" value="1"/>
</dbReference>
<reference evidence="15" key="1">
    <citation type="journal article" date="2020" name="mSystems">
        <title>Genome- and Community-Level Interaction Insights into Carbon Utilization and Element Cycling Functions of Hydrothermarchaeota in Hydrothermal Sediment.</title>
        <authorList>
            <person name="Zhou Z."/>
            <person name="Liu Y."/>
            <person name="Xu W."/>
            <person name="Pan J."/>
            <person name="Luo Z.H."/>
            <person name="Li M."/>
        </authorList>
    </citation>
    <scope>NUCLEOTIDE SEQUENCE [LARGE SCALE GENOMIC DNA]</scope>
    <source>
        <strain evidence="15">HyVt-92</strain>
    </source>
</reference>
<feature type="domain" description="Aminoacyl-transfer RNA synthetases class-II family profile" evidence="14">
    <location>
        <begin position="112"/>
        <end position="315"/>
    </location>
</feature>
<comment type="catalytic activity">
    <reaction evidence="12 13">
        <text>tRNA(Phe) + L-phenylalanine + ATP = L-phenylalanyl-tRNA(Phe) + AMP + diphosphate + H(+)</text>
        <dbReference type="Rhea" id="RHEA:19413"/>
        <dbReference type="Rhea" id="RHEA-COMP:9668"/>
        <dbReference type="Rhea" id="RHEA-COMP:9699"/>
        <dbReference type="ChEBI" id="CHEBI:15378"/>
        <dbReference type="ChEBI" id="CHEBI:30616"/>
        <dbReference type="ChEBI" id="CHEBI:33019"/>
        <dbReference type="ChEBI" id="CHEBI:58095"/>
        <dbReference type="ChEBI" id="CHEBI:78442"/>
        <dbReference type="ChEBI" id="CHEBI:78531"/>
        <dbReference type="ChEBI" id="CHEBI:456215"/>
        <dbReference type="EC" id="6.1.1.20"/>
    </reaction>
</comment>
<evidence type="ECO:0000313" key="15">
    <source>
        <dbReference type="EMBL" id="HHF98907.1"/>
    </source>
</evidence>
<comment type="subcellular location">
    <subcellularLocation>
        <location evidence="1 13">Cytoplasm</location>
    </subcellularLocation>
</comment>
<comment type="subunit">
    <text evidence="3 13">Tetramer of two alpha and two beta subunits.</text>
</comment>
<dbReference type="FunFam" id="3.30.930.10:FF:000003">
    <property type="entry name" value="Phenylalanine--tRNA ligase alpha subunit"/>
    <property type="match status" value="1"/>
</dbReference>
<comment type="cofactor">
    <cofactor evidence="13">
        <name>Mg(2+)</name>
        <dbReference type="ChEBI" id="CHEBI:18420"/>
    </cofactor>
    <text evidence="13">Binds 2 magnesium ions per tetramer.</text>
</comment>
<dbReference type="NCBIfam" id="TIGR00468">
    <property type="entry name" value="pheS"/>
    <property type="match status" value="1"/>
</dbReference>
<evidence type="ECO:0000256" key="7">
    <source>
        <dbReference type="ARBA" id="ARBA00022741"/>
    </source>
</evidence>
<evidence type="ECO:0000256" key="4">
    <source>
        <dbReference type="ARBA" id="ARBA00022490"/>
    </source>
</evidence>
<keyword evidence="5 13" id="KW-0436">Ligase</keyword>
<dbReference type="SUPFAM" id="SSF55681">
    <property type="entry name" value="Class II aaRS and biotin synthetases"/>
    <property type="match status" value="1"/>
</dbReference>
<comment type="similarity">
    <text evidence="2 13">Belongs to the class-II aminoacyl-tRNA synthetase family. Phe-tRNA synthetase alpha subunit type 1 subfamily.</text>
</comment>
<keyword evidence="4 13" id="KW-0963">Cytoplasm</keyword>
<dbReference type="CDD" id="cd00496">
    <property type="entry name" value="PheRS_alpha_core"/>
    <property type="match status" value="1"/>
</dbReference>